<evidence type="ECO:0000256" key="7">
    <source>
        <dbReference type="ARBA" id="ARBA00023242"/>
    </source>
</evidence>
<dbReference type="GO" id="GO:0016787">
    <property type="term" value="F:hydrolase activity"/>
    <property type="evidence" value="ECO:0007669"/>
    <property type="project" value="UniProtKB-KW"/>
</dbReference>
<dbReference type="InterPro" id="IPR001650">
    <property type="entry name" value="Helicase_C-like"/>
</dbReference>
<dbReference type="SMART" id="SM00490">
    <property type="entry name" value="HELICc"/>
    <property type="match status" value="1"/>
</dbReference>
<dbReference type="SUPFAM" id="SSF52540">
    <property type="entry name" value="P-loop containing nucleoside triphosphate hydrolases"/>
    <property type="match status" value="1"/>
</dbReference>
<dbReference type="FunFam" id="3.40.50.300:FF:000861">
    <property type="entry name" value="Fanconi anemia, complementation group M"/>
    <property type="match status" value="1"/>
</dbReference>
<feature type="compositionally biased region" description="Basic and acidic residues" evidence="10">
    <location>
        <begin position="109"/>
        <end position="120"/>
    </location>
</feature>
<feature type="region of interest" description="Disordered" evidence="10">
    <location>
        <begin position="68"/>
        <end position="159"/>
    </location>
</feature>
<dbReference type="GO" id="GO:0000400">
    <property type="term" value="F:four-way junction DNA binding"/>
    <property type="evidence" value="ECO:0007669"/>
    <property type="project" value="TreeGrafter"/>
</dbReference>
<comment type="function">
    <text evidence="9">ATP-dependent DNA helicase involved in DNA damage repair by homologous recombination and in genome maintenance. Capable of unwinding D-loops. Plays a role in limiting crossover recombinants during mitotic DNA double-strand break (DSB) repair. Component of a FANCM-MHF complex which promotes gene conversion at blocked replication forks, probably by reversal of the stalled fork.</text>
</comment>
<keyword evidence="4" id="KW-0378">Hydrolase</keyword>
<evidence type="ECO:0000259" key="11">
    <source>
        <dbReference type="PROSITE" id="PS51192"/>
    </source>
</evidence>
<evidence type="ECO:0000256" key="3">
    <source>
        <dbReference type="ARBA" id="ARBA00022741"/>
    </source>
</evidence>
<dbReference type="Pfam" id="PF00271">
    <property type="entry name" value="Helicase_C"/>
    <property type="match status" value="1"/>
</dbReference>
<dbReference type="PROSITE" id="PS51192">
    <property type="entry name" value="HELICASE_ATP_BIND_1"/>
    <property type="match status" value="1"/>
</dbReference>
<dbReference type="GO" id="GO:0005634">
    <property type="term" value="C:nucleus"/>
    <property type="evidence" value="ECO:0007669"/>
    <property type="project" value="UniProtKB-SubCell"/>
</dbReference>
<feature type="domain" description="Helicase ATP-binding" evidence="11">
    <location>
        <begin position="192"/>
        <end position="360"/>
    </location>
</feature>
<dbReference type="Pfam" id="PF00270">
    <property type="entry name" value="DEAD"/>
    <property type="match status" value="1"/>
</dbReference>
<keyword evidence="3" id="KW-0547">Nucleotide-binding</keyword>
<feature type="domain" description="Helicase C-terminal" evidence="12">
    <location>
        <begin position="530"/>
        <end position="703"/>
    </location>
</feature>
<dbReference type="OrthoDB" id="164902at2759"/>
<evidence type="ECO:0000256" key="10">
    <source>
        <dbReference type="SAM" id="MobiDB-lite"/>
    </source>
</evidence>
<dbReference type="Gene3D" id="3.40.50.300">
    <property type="entry name" value="P-loop containing nucleotide triphosphate hydrolases"/>
    <property type="match status" value="2"/>
</dbReference>
<dbReference type="GO" id="GO:0043138">
    <property type="term" value="F:3'-5' DNA helicase activity"/>
    <property type="evidence" value="ECO:0007669"/>
    <property type="project" value="TreeGrafter"/>
</dbReference>
<keyword evidence="5" id="KW-0347">Helicase</keyword>
<evidence type="ECO:0000313" key="14">
    <source>
        <dbReference type="Proteomes" id="UP000772434"/>
    </source>
</evidence>
<feature type="region of interest" description="Disordered" evidence="10">
    <location>
        <begin position="798"/>
        <end position="896"/>
    </location>
</feature>
<dbReference type="EC" id="3.6.4.12" evidence="9"/>
<evidence type="ECO:0000256" key="6">
    <source>
        <dbReference type="ARBA" id="ARBA00022840"/>
    </source>
</evidence>
<feature type="region of interest" description="Disordered" evidence="10">
    <location>
        <begin position="1033"/>
        <end position="1168"/>
    </location>
</feature>
<proteinExistence type="inferred from homology"/>
<keyword evidence="14" id="KW-1185">Reference proteome</keyword>
<comment type="catalytic activity">
    <reaction evidence="8 9">
        <text>ATP + H2O = ADP + phosphate + H(+)</text>
        <dbReference type="Rhea" id="RHEA:13065"/>
        <dbReference type="ChEBI" id="CHEBI:15377"/>
        <dbReference type="ChEBI" id="CHEBI:15378"/>
        <dbReference type="ChEBI" id="CHEBI:30616"/>
        <dbReference type="ChEBI" id="CHEBI:43474"/>
        <dbReference type="ChEBI" id="CHEBI:456216"/>
        <dbReference type="EC" id="3.6.4.12"/>
    </reaction>
</comment>
<evidence type="ECO:0000256" key="9">
    <source>
        <dbReference type="RuleBase" id="RU367027"/>
    </source>
</evidence>
<comment type="subcellular location">
    <subcellularLocation>
        <location evidence="1 9">Nucleus</location>
    </subcellularLocation>
</comment>
<dbReference type="PANTHER" id="PTHR14025:SF20">
    <property type="entry name" value="FANCONI ANEMIA GROUP M PROTEIN"/>
    <property type="match status" value="1"/>
</dbReference>
<feature type="region of interest" description="Disordered" evidence="10">
    <location>
        <begin position="1198"/>
        <end position="1245"/>
    </location>
</feature>
<dbReference type="Proteomes" id="UP000772434">
    <property type="component" value="Unassembled WGS sequence"/>
</dbReference>
<dbReference type="GO" id="GO:0045003">
    <property type="term" value="P:double-strand break repair via synthesis-dependent strand annealing"/>
    <property type="evidence" value="ECO:0007669"/>
    <property type="project" value="TreeGrafter"/>
</dbReference>
<dbReference type="InterPro" id="IPR027417">
    <property type="entry name" value="P-loop_NTPase"/>
</dbReference>
<evidence type="ECO:0000256" key="2">
    <source>
        <dbReference type="ARBA" id="ARBA00009889"/>
    </source>
</evidence>
<dbReference type="PROSITE" id="PS51194">
    <property type="entry name" value="HELICASE_CTER"/>
    <property type="match status" value="1"/>
</dbReference>
<evidence type="ECO:0000256" key="5">
    <source>
        <dbReference type="ARBA" id="ARBA00022806"/>
    </source>
</evidence>
<evidence type="ECO:0000256" key="8">
    <source>
        <dbReference type="ARBA" id="ARBA00047995"/>
    </source>
</evidence>
<feature type="compositionally biased region" description="Polar residues" evidence="10">
    <location>
        <begin position="923"/>
        <end position="937"/>
    </location>
</feature>
<gene>
    <name evidence="13" type="ORF">BDP27DRAFT_1318063</name>
</gene>
<dbReference type="InterPro" id="IPR014001">
    <property type="entry name" value="Helicase_ATP-bd"/>
</dbReference>
<dbReference type="PANTHER" id="PTHR14025">
    <property type="entry name" value="FANCONI ANEMIA GROUP M FANCM FAMILY MEMBER"/>
    <property type="match status" value="1"/>
</dbReference>
<evidence type="ECO:0000313" key="13">
    <source>
        <dbReference type="EMBL" id="KAF9073734.1"/>
    </source>
</evidence>
<keyword evidence="6" id="KW-0067">ATP-binding</keyword>
<dbReference type="CDD" id="cd18033">
    <property type="entry name" value="DEXDc_FANCM"/>
    <property type="match status" value="1"/>
</dbReference>
<protein>
    <recommendedName>
        <fullName evidence="9">ATP-dependent DNA helicase</fullName>
        <ecNumber evidence="9">3.6.4.12</ecNumber>
    </recommendedName>
</protein>
<comment type="similarity">
    <text evidence="2 9">Belongs to the DEAD box helicase family. DEAH subfamily. FANCM sub-subfamily.</text>
</comment>
<evidence type="ECO:0000259" key="12">
    <source>
        <dbReference type="PROSITE" id="PS51194"/>
    </source>
</evidence>
<comment type="caution">
    <text evidence="13">The sequence shown here is derived from an EMBL/GenBank/DDBJ whole genome shotgun (WGS) entry which is preliminary data.</text>
</comment>
<reference evidence="13" key="1">
    <citation type="submission" date="2020-11" db="EMBL/GenBank/DDBJ databases">
        <authorList>
            <consortium name="DOE Joint Genome Institute"/>
            <person name="Ahrendt S."/>
            <person name="Riley R."/>
            <person name="Andreopoulos W."/>
            <person name="Labutti K."/>
            <person name="Pangilinan J."/>
            <person name="Ruiz-Duenas F.J."/>
            <person name="Barrasa J.M."/>
            <person name="Sanchez-Garcia M."/>
            <person name="Camarero S."/>
            <person name="Miyauchi S."/>
            <person name="Serrano A."/>
            <person name="Linde D."/>
            <person name="Babiker R."/>
            <person name="Drula E."/>
            <person name="Ayuso-Fernandez I."/>
            <person name="Pacheco R."/>
            <person name="Padilla G."/>
            <person name="Ferreira P."/>
            <person name="Barriuso J."/>
            <person name="Kellner H."/>
            <person name="Castanera R."/>
            <person name="Alfaro M."/>
            <person name="Ramirez L."/>
            <person name="Pisabarro A.G."/>
            <person name="Kuo A."/>
            <person name="Tritt A."/>
            <person name="Lipzen A."/>
            <person name="He G."/>
            <person name="Yan M."/>
            <person name="Ng V."/>
            <person name="Cullen D."/>
            <person name="Martin F."/>
            <person name="Rosso M.-N."/>
            <person name="Henrissat B."/>
            <person name="Hibbett D."/>
            <person name="Martinez A.T."/>
            <person name="Grigoriev I.V."/>
        </authorList>
    </citation>
    <scope>NUCLEOTIDE SEQUENCE</scope>
    <source>
        <strain evidence="13">AH 40177</strain>
    </source>
</reference>
<dbReference type="SMART" id="SM00487">
    <property type="entry name" value="DEXDc"/>
    <property type="match status" value="1"/>
</dbReference>
<name>A0A9P5Q2S2_9AGAR</name>
<evidence type="ECO:0000256" key="1">
    <source>
        <dbReference type="ARBA" id="ARBA00004123"/>
    </source>
</evidence>
<dbReference type="GO" id="GO:0036297">
    <property type="term" value="P:interstrand cross-link repair"/>
    <property type="evidence" value="ECO:0007669"/>
    <property type="project" value="UniProtKB-ARBA"/>
</dbReference>
<dbReference type="CDD" id="cd18801">
    <property type="entry name" value="SF2_C_FANCM_Hef"/>
    <property type="match status" value="1"/>
</dbReference>
<sequence>MSSDGYFEDDLDEEFLNRLNEIEAQVQQPVAKKRAPSPILIESSDYEDTFDLDQDALDTLDEIERNNFQRPQLFAPPSKTLQTTLTGEILPRDASTSKGVQRTKGRPRVPPEPRKTKQWDHTAFAKTGVKKPKGKEKQRDDDDMDEEEEEEFEFEQFPAPFPPPMKIQPDLLEAKHWIFPLNRPKRDYQFDIVKNSLFENTIVALPTGLGKTFIAGVVMLNYYRWFPEGKVVFVAPTKPLVAQQIEACHEACGIPGTDAVELTGQIPKTTRNKFWAQKRVFYMTPQTLINDLQSENCDVQDIVLLVVDEAHRASGNYAYNQVIRFMMAKNPHFRVLALTATPGSNVEAVQTLIDGLHISRIEIRDERELARYNHEKKIEQHIIQMSPEVIQIRDLLVKFMDQSFKSVANIWRGQPNFIRMHPYAPQARMGTLEKNQRHLCGALQVLSTFARFMGYLMEGSLKICYDELEMFARNRDDEREGMKPSEKAAETRKKKIHTNPAFLSIMAEIRVQNAQGFSIHPKMEKMKTLIVQHFGARMSEDGDPEEGNGATKAMVFVTHRAMVDEIVDVLNQEKPLIRATPFIGQGTDKKGKKGLAQREQLEVIKKFKNNEFNVLVATSIGEEGLDIGEVDLAICYDAQKTPIRMLQRLGRTGRKRSGHVHVLLADGREEMNFDKAQSTYEDVQSSIIHGSHLEYYADVERLLPDNVEPRCLEKEMEILPYGDDAPTRGVKRKRNDDFGRNIPQGASTGFVSVADLVVKGKGEKKAKKIRLPKNFEALGEDDEDDLEIAAGVMAGPSLLRKSKSSSDPKPKTNASALRKSRTLDPSKPKKTKKGKGKEKGEQGWTASQFQAKGMDDSDDKEIENGVLPKARQYISPVASPTSLTPSPRKASSERAVVDGDAGYLSLTDSEVENFEQAFESPPKSWNYSPKRSPQNNFEPFRSPSKALFSPSPRKESSPQIDGDLSHLISDHEDEDFLDFEISHSSPLMSTTRKTLEPDNSIIELEDDSDAVPHARGSSPELIEIDDSVELVEHEISPPPPSQIRHGSWFPTSLKSRTRRSDMPPPALPARFLESPEAPEPTFAPKPVGKRRLATVPHPDSSPLSEGLAPARRRLHRRQESSERKDKHKKRLLIPAKHNPLFDYNAEHSGDEVSEGTSGSEEESESDRMFLEELPETQMSPSYDQTIAYRQSLLTQVPGGAGPRFANNPIRRAPFGRNSTSGNRRREGVSSSPRMNDDESDAYEFGSFVVDDDMDILYET</sequence>
<accession>A0A9P5Q2S2</accession>
<dbReference type="AlphaFoldDB" id="A0A9P5Q2S2"/>
<keyword evidence="7" id="KW-0539">Nucleus</keyword>
<dbReference type="InterPro" id="IPR044749">
    <property type="entry name" value="FANCM_DEXDc"/>
</dbReference>
<organism evidence="13 14">
    <name type="scientific">Rhodocollybia butyracea</name>
    <dbReference type="NCBI Taxonomy" id="206335"/>
    <lineage>
        <taxon>Eukaryota</taxon>
        <taxon>Fungi</taxon>
        <taxon>Dikarya</taxon>
        <taxon>Basidiomycota</taxon>
        <taxon>Agaricomycotina</taxon>
        <taxon>Agaricomycetes</taxon>
        <taxon>Agaricomycetidae</taxon>
        <taxon>Agaricales</taxon>
        <taxon>Marasmiineae</taxon>
        <taxon>Omphalotaceae</taxon>
        <taxon>Rhodocollybia</taxon>
    </lineage>
</organism>
<dbReference type="GO" id="GO:0005524">
    <property type="term" value="F:ATP binding"/>
    <property type="evidence" value="ECO:0007669"/>
    <property type="project" value="UniProtKB-UniRule"/>
</dbReference>
<dbReference type="GO" id="GO:0009378">
    <property type="term" value="F:four-way junction helicase activity"/>
    <property type="evidence" value="ECO:0007669"/>
    <property type="project" value="TreeGrafter"/>
</dbReference>
<dbReference type="EMBL" id="JADNRY010000016">
    <property type="protein sequence ID" value="KAF9073734.1"/>
    <property type="molecule type" value="Genomic_DNA"/>
</dbReference>
<feature type="compositionally biased region" description="Acidic residues" evidence="10">
    <location>
        <begin position="141"/>
        <end position="154"/>
    </location>
</feature>
<feature type="region of interest" description="Disordered" evidence="10">
    <location>
        <begin position="914"/>
        <end position="971"/>
    </location>
</feature>
<comment type="subunit">
    <text evidence="9">Interacts with the MHF histone-fold complex to form the FANCM-MHF complex.</text>
</comment>
<evidence type="ECO:0000256" key="4">
    <source>
        <dbReference type="ARBA" id="ARBA00022801"/>
    </source>
</evidence>
<dbReference type="InterPro" id="IPR011545">
    <property type="entry name" value="DEAD/DEAH_box_helicase_dom"/>
</dbReference>